<gene>
    <name evidence="1" type="ORF">QFF56_02905</name>
</gene>
<dbReference type="AlphaFoldDB" id="A0AAJ6FP23"/>
<name>A0AAJ6FP23_9LACO</name>
<evidence type="ECO:0000313" key="2">
    <source>
        <dbReference type="Proteomes" id="UP001238155"/>
    </source>
</evidence>
<reference evidence="1" key="1">
    <citation type="submission" date="2023-04" db="EMBL/GenBank/DDBJ databases">
        <title>Four porcine-derived lactic acid bacteria strains analyses and their evaluation as potential probiotics based on genomics.</title>
        <authorList>
            <person name="Niu D."/>
        </authorList>
    </citation>
    <scope>NUCLEOTIDE SEQUENCE</scope>
    <source>
        <strain evidence="1">ZSB1</strain>
    </source>
</reference>
<sequence>MKVQAIWESIRDNNDVVYRIDDKCYYYNREYDEMPCLETGQEVSASVLGAPYKVIKVNGLYPELAFPSDMKKVDRIDQRVQAD</sequence>
<dbReference type="RefSeq" id="WP_283534843.1">
    <property type="nucleotide sequence ID" value="NZ_CP123751.1"/>
</dbReference>
<dbReference type="Proteomes" id="UP001238155">
    <property type="component" value="Chromosome"/>
</dbReference>
<evidence type="ECO:0000313" key="1">
    <source>
        <dbReference type="EMBL" id="WHQ80649.1"/>
    </source>
</evidence>
<dbReference type="EMBL" id="CP123751">
    <property type="protein sequence ID" value="WHQ80649.1"/>
    <property type="molecule type" value="Genomic_DNA"/>
</dbReference>
<organism evidence="1 2">
    <name type="scientific">Ligilactobacillus animalis</name>
    <dbReference type="NCBI Taxonomy" id="1605"/>
    <lineage>
        <taxon>Bacteria</taxon>
        <taxon>Bacillati</taxon>
        <taxon>Bacillota</taxon>
        <taxon>Bacilli</taxon>
        <taxon>Lactobacillales</taxon>
        <taxon>Lactobacillaceae</taxon>
        <taxon>Ligilactobacillus</taxon>
    </lineage>
</organism>
<protein>
    <submittedName>
        <fullName evidence="1">Uncharacterized protein</fullName>
    </submittedName>
</protein>
<proteinExistence type="predicted"/>
<accession>A0AAJ6FP23</accession>